<evidence type="ECO:0000313" key="1">
    <source>
        <dbReference type="EMBL" id="CAF4290326.1"/>
    </source>
</evidence>
<organism evidence="1 2">
    <name type="scientific">Rotaria sordida</name>
    <dbReference type="NCBI Taxonomy" id="392033"/>
    <lineage>
        <taxon>Eukaryota</taxon>
        <taxon>Metazoa</taxon>
        <taxon>Spiralia</taxon>
        <taxon>Gnathifera</taxon>
        <taxon>Rotifera</taxon>
        <taxon>Eurotatoria</taxon>
        <taxon>Bdelloidea</taxon>
        <taxon>Philodinida</taxon>
        <taxon>Philodinidae</taxon>
        <taxon>Rotaria</taxon>
    </lineage>
</organism>
<comment type="caution">
    <text evidence="1">The sequence shown here is derived from an EMBL/GenBank/DDBJ whole genome shotgun (WGS) entry which is preliminary data.</text>
</comment>
<gene>
    <name evidence="1" type="ORF">FNK824_LOCUS40244</name>
</gene>
<protein>
    <submittedName>
        <fullName evidence="1">Uncharacterized protein</fullName>
    </submittedName>
</protein>
<accession>A0A820HAE6</accession>
<proteinExistence type="predicted"/>
<dbReference type="Proteomes" id="UP000663874">
    <property type="component" value="Unassembled WGS sequence"/>
</dbReference>
<dbReference type="AlphaFoldDB" id="A0A820HAE6"/>
<evidence type="ECO:0000313" key="2">
    <source>
        <dbReference type="Proteomes" id="UP000663874"/>
    </source>
</evidence>
<reference evidence="1" key="1">
    <citation type="submission" date="2021-02" db="EMBL/GenBank/DDBJ databases">
        <authorList>
            <person name="Nowell W R."/>
        </authorList>
    </citation>
    <scope>NUCLEOTIDE SEQUENCE</scope>
</reference>
<dbReference type="EMBL" id="CAJOBE010030746">
    <property type="protein sequence ID" value="CAF4290326.1"/>
    <property type="molecule type" value="Genomic_DNA"/>
</dbReference>
<sequence length="24" mass="2826">MTTTSKNIELIVKQWTSFDLKTIQ</sequence>
<name>A0A820HAE6_9BILA</name>
<feature type="non-terminal residue" evidence="1">
    <location>
        <position position="24"/>
    </location>
</feature>